<organism evidence="6 7">
    <name type="scientific">Colletotrichum phormii</name>
    <dbReference type="NCBI Taxonomy" id="359342"/>
    <lineage>
        <taxon>Eukaryota</taxon>
        <taxon>Fungi</taxon>
        <taxon>Dikarya</taxon>
        <taxon>Ascomycota</taxon>
        <taxon>Pezizomycotina</taxon>
        <taxon>Sordariomycetes</taxon>
        <taxon>Hypocreomycetidae</taxon>
        <taxon>Glomerellales</taxon>
        <taxon>Glomerellaceae</taxon>
        <taxon>Colletotrichum</taxon>
        <taxon>Colletotrichum acutatum species complex</taxon>
    </lineage>
</organism>
<evidence type="ECO:0000256" key="2">
    <source>
        <dbReference type="ARBA" id="ARBA00022723"/>
    </source>
</evidence>
<dbReference type="InterPro" id="IPR023214">
    <property type="entry name" value="HAD_sf"/>
</dbReference>
<evidence type="ECO:0000313" key="7">
    <source>
        <dbReference type="Proteomes" id="UP001243989"/>
    </source>
</evidence>
<dbReference type="GO" id="GO:0005886">
    <property type="term" value="C:plasma membrane"/>
    <property type="evidence" value="ECO:0007669"/>
    <property type="project" value="TreeGrafter"/>
</dbReference>
<gene>
    <name evidence="6" type="ORF">BDP81DRAFT_400632</name>
</gene>
<keyword evidence="3" id="KW-0460">Magnesium</keyword>
<dbReference type="GO" id="GO:0005802">
    <property type="term" value="C:trans-Golgi network"/>
    <property type="evidence" value="ECO:0007669"/>
    <property type="project" value="TreeGrafter"/>
</dbReference>
<accession>A0AAI9ZCH6</accession>
<dbReference type="AlphaFoldDB" id="A0AAI9ZCH6"/>
<evidence type="ECO:0000259" key="5">
    <source>
        <dbReference type="Pfam" id="PF16212"/>
    </source>
</evidence>
<dbReference type="GO" id="GO:0045332">
    <property type="term" value="P:phospholipid translocation"/>
    <property type="evidence" value="ECO:0007669"/>
    <property type="project" value="TreeGrafter"/>
</dbReference>
<evidence type="ECO:0000256" key="4">
    <source>
        <dbReference type="SAM" id="Phobius"/>
    </source>
</evidence>
<dbReference type="GeneID" id="85473578"/>
<dbReference type="GO" id="GO:0032456">
    <property type="term" value="P:endocytic recycling"/>
    <property type="evidence" value="ECO:0007669"/>
    <property type="project" value="TreeGrafter"/>
</dbReference>
<dbReference type="Pfam" id="PF16212">
    <property type="entry name" value="PhoLip_ATPase_C"/>
    <property type="match status" value="1"/>
</dbReference>
<dbReference type="GO" id="GO:0046872">
    <property type="term" value="F:metal ion binding"/>
    <property type="evidence" value="ECO:0007669"/>
    <property type="project" value="UniProtKB-KW"/>
</dbReference>
<protein>
    <recommendedName>
        <fullName evidence="5">P-type ATPase C-terminal domain-containing protein</fullName>
    </recommendedName>
</protein>
<sequence length="299" mass="32854">MTKVDSVICCRASPAQKALLVTQIGKGPQKKAHWYSWLSPTSTTPLTLAIGDGANDLAMISAANVGVGISGREVQQAVRVADFSISQFRYLSRLVLVHGCWNYYRTTRFILATFWKETFFYLPQALFQEQTGATGTSLYEPGSLTFVSFFTAACILVIGTFEQDLHSRTLTVVPELFKYGQNAEGLNMSVYFSWFSNALVAGLIVYAGAWAGYMDSEMIDVDGWYAQGLLTFVLCGIWVNIKLLVIELHYKTRVALWSILGSLAVLWAYLLIAGAISSPSSAPYSVRGGLSLEFGRDPA</sequence>
<evidence type="ECO:0000256" key="3">
    <source>
        <dbReference type="ARBA" id="ARBA00022842"/>
    </source>
</evidence>
<feature type="transmembrane region" description="Helical" evidence="4">
    <location>
        <begin position="191"/>
        <end position="212"/>
    </location>
</feature>
<feature type="transmembrane region" description="Helical" evidence="4">
    <location>
        <begin position="254"/>
        <end position="276"/>
    </location>
</feature>
<keyword evidence="4" id="KW-1133">Transmembrane helix</keyword>
<dbReference type="Gene3D" id="3.40.50.1000">
    <property type="entry name" value="HAD superfamily/HAD-like"/>
    <property type="match status" value="1"/>
</dbReference>
<dbReference type="Proteomes" id="UP001243989">
    <property type="component" value="Unassembled WGS sequence"/>
</dbReference>
<keyword evidence="4" id="KW-0472">Membrane</keyword>
<proteinExistence type="predicted"/>
<reference evidence="6" key="1">
    <citation type="submission" date="2021-06" db="EMBL/GenBank/DDBJ databases">
        <title>Comparative genomics, transcriptomics and evolutionary studies reveal genomic signatures of adaptation to plant cell wall in hemibiotrophic fungi.</title>
        <authorList>
            <consortium name="DOE Joint Genome Institute"/>
            <person name="Baroncelli R."/>
            <person name="Diaz J.F."/>
            <person name="Benocci T."/>
            <person name="Peng M."/>
            <person name="Battaglia E."/>
            <person name="Haridas S."/>
            <person name="Andreopoulos W."/>
            <person name="Labutti K."/>
            <person name="Pangilinan J."/>
            <person name="Floch G.L."/>
            <person name="Makela M.R."/>
            <person name="Henrissat B."/>
            <person name="Grigoriev I.V."/>
            <person name="Crouch J.A."/>
            <person name="De Vries R.P."/>
            <person name="Sukno S.A."/>
            <person name="Thon M.R."/>
        </authorList>
    </citation>
    <scope>NUCLEOTIDE SEQUENCE</scope>
    <source>
        <strain evidence="6">CBS 102054</strain>
    </source>
</reference>
<name>A0AAI9ZCH6_9PEZI</name>
<evidence type="ECO:0000256" key="1">
    <source>
        <dbReference type="ARBA" id="ARBA00004141"/>
    </source>
</evidence>
<dbReference type="InterPro" id="IPR036412">
    <property type="entry name" value="HAD-like_sf"/>
</dbReference>
<dbReference type="SUPFAM" id="SSF56784">
    <property type="entry name" value="HAD-like"/>
    <property type="match status" value="1"/>
</dbReference>
<dbReference type="PANTHER" id="PTHR24092:SF174">
    <property type="entry name" value="PHOSPHOLIPID-TRANSPORTING ATPASE DNF3-RELATED"/>
    <property type="match status" value="1"/>
</dbReference>
<keyword evidence="2" id="KW-0479">Metal-binding</keyword>
<dbReference type="GO" id="GO:0006892">
    <property type="term" value="P:post-Golgi vesicle-mediated transport"/>
    <property type="evidence" value="ECO:0007669"/>
    <property type="project" value="TreeGrafter"/>
</dbReference>
<dbReference type="InterPro" id="IPR032630">
    <property type="entry name" value="P_typ_ATPase_c"/>
</dbReference>
<keyword evidence="7" id="KW-1185">Reference proteome</keyword>
<comment type="subcellular location">
    <subcellularLocation>
        <location evidence="1">Membrane</location>
        <topology evidence="1">Multi-pass membrane protein</topology>
    </subcellularLocation>
</comment>
<dbReference type="RefSeq" id="XP_060437989.1">
    <property type="nucleotide sequence ID" value="XM_060588716.1"/>
</dbReference>
<dbReference type="GO" id="GO:0140326">
    <property type="term" value="F:ATPase-coupled intramembrane lipid transporter activity"/>
    <property type="evidence" value="ECO:0007669"/>
    <property type="project" value="TreeGrafter"/>
</dbReference>
<keyword evidence="4" id="KW-0812">Transmembrane</keyword>
<feature type="domain" description="P-type ATPase C-terminal" evidence="5">
    <location>
        <begin position="78"/>
        <end position="294"/>
    </location>
</feature>
<dbReference type="EMBL" id="JAHMHQ010000040">
    <property type="protein sequence ID" value="KAK1621994.1"/>
    <property type="molecule type" value="Genomic_DNA"/>
</dbReference>
<comment type="caution">
    <text evidence="6">The sequence shown here is derived from an EMBL/GenBank/DDBJ whole genome shotgun (WGS) entry which is preliminary data.</text>
</comment>
<feature type="transmembrane region" description="Helical" evidence="4">
    <location>
        <begin position="224"/>
        <end position="245"/>
    </location>
</feature>
<dbReference type="PANTHER" id="PTHR24092">
    <property type="entry name" value="PROBABLE PHOSPHOLIPID-TRANSPORTING ATPASE"/>
    <property type="match status" value="1"/>
</dbReference>
<evidence type="ECO:0000313" key="6">
    <source>
        <dbReference type="EMBL" id="KAK1621994.1"/>
    </source>
</evidence>